<protein>
    <submittedName>
        <fullName evidence="2">Uncharacterized protein</fullName>
    </submittedName>
</protein>
<reference evidence="3" key="2">
    <citation type="journal article" date="2017" name="Nat. Plants">
        <title>The Aegilops tauschii genome reveals multiple impacts of transposons.</title>
        <authorList>
            <person name="Zhao G."/>
            <person name="Zou C."/>
            <person name="Li K."/>
            <person name="Wang K."/>
            <person name="Li T."/>
            <person name="Gao L."/>
            <person name="Zhang X."/>
            <person name="Wang H."/>
            <person name="Yang Z."/>
            <person name="Liu X."/>
            <person name="Jiang W."/>
            <person name="Mao L."/>
            <person name="Kong X."/>
            <person name="Jiao Y."/>
            <person name="Jia J."/>
        </authorList>
    </citation>
    <scope>NUCLEOTIDE SEQUENCE [LARGE SCALE GENOMIC DNA]</scope>
    <source>
        <strain evidence="3">cv. AL8/78</strain>
    </source>
</reference>
<evidence type="ECO:0000313" key="2">
    <source>
        <dbReference type="EnsemblPlants" id="AET5Gv20423000.42"/>
    </source>
</evidence>
<reference evidence="2" key="3">
    <citation type="journal article" date="2017" name="Nature">
        <title>Genome sequence of the progenitor of the wheat D genome Aegilops tauschii.</title>
        <authorList>
            <person name="Luo M.C."/>
            <person name="Gu Y.Q."/>
            <person name="Puiu D."/>
            <person name="Wang H."/>
            <person name="Twardziok S.O."/>
            <person name="Deal K.R."/>
            <person name="Huo N."/>
            <person name="Zhu T."/>
            <person name="Wang L."/>
            <person name="Wang Y."/>
            <person name="McGuire P.E."/>
            <person name="Liu S."/>
            <person name="Long H."/>
            <person name="Ramasamy R.K."/>
            <person name="Rodriguez J.C."/>
            <person name="Van S.L."/>
            <person name="Yuan L."/>
            <person name="Wang Z."/>
            <person name="Xia Z."/>
            <person name="Xiao L."/>
            <person name="Anderson O.D."/>
            <person name="Ouyang S."/>
            <person name="Liang Y."/>
            <person name="Zimin A.V."/>
            <person name="Pertea G."/>
            <person name="Qi P."/>
            <person name="Bennetzen J.L."/>
            <person name="Dai X."/>
            <person name="Dawson M.W."/>
            <person name="Muller H.G."/>
            <person name="Kugler K."/>
            <person name="Rivarola-Duarte L."/>
            <person name="Spannagl M."/>
            <person name="Mayer K.F.X."/>
            <person name="Lu F.H."/>
            <person name="Bevan M.W."/>
            <person name="Leroy P."/>
            <person name="Li P."/>
            <person name="You F.M."/>
            <person name="Sun Q."/>
            <person name="Liu Z."/>
            <person name="Lyons E."/>
            <person name="Wicker T."/>
            <person name="Salzberg S.L."/>
            <person name="Devos K.M."/>
            <person name="Dvorak J."/>
        </authorList>
    </citation>
    <scope>NUCLEOTIDE SEQUENCE [LARGE SCALE GENOMIC DNA]</scope>
    <source>
        <strain evidence="2">cv. AL8/78</strain>
    </source>
</reference>
<name>A0A453KIC1_AEGTS</name>
<keyword evidence="1" id="KW-0472">Membrane</keyword>
<dbReference type="Gramene" id="AET5Gv20423000.42">
    <property type="protein sequence ID" value="AET5Gv20423000.42"/>
    <property type="gene ID" value="AET5Gv20423000"/>
</dbReference>
<evidence type="ECO:0000256" key="1">
    <source>
        <dbReference type="SAM" id="Phobius"/>
    </source>
</evidence>
<proteinExistence type="predicted"/>
<organism evidence="2 3">
    <name type="scientific">Aegilops tauschii subsp. strangulata</name>
    <name type="common">Goatgrass</name>
    <dbReference type="NCBI Taxonomy" id="200361"/>
    <lineage>
        <taxon>Eukaryota</taxon>
        <taxon>Viridiplantae</taxon>
        <taxon>Streptophyta</taxon>
        <taxon>Embryophyta</taxon>
        <taxon>Tracheophyta</taxon>
        <taxon>Spermatophyta</taxon>
        <taxon>Magnoliopsida</taxon>
        <taxon>Liliopsida</taxon>
        <taxon>Poales</taxon>
        <taxon>Poaceae</taxon>
        <taxon>BOP clade</taxon>
        <taxon>Pooideae</taxon>
        <taxon>Triticodae</taxon>
        <taxon>Triticeae</taxon>
        <taxon>Triticinae</taxon>
        <taxon>Aegilops</taxon>
    </lineage>
</organism>
<dbReference type="Proteomes" id="UP000015105">
    <property type="component" value="Chromosome 5D"/>
</dbReference>
<keyword evidence="1" id="KW-0812">Transmembrane</keyword>
<accession>A0A453KIC1</accession>
<evidence type="ECO:0000313" key="3">
    <source>
        <dbReference type="Proteomes" id="UP000015105"/>
    </source>
</evidence>
<feature type="transmembrane region" description="Helical" evidence="1">
    <location>
        <begin position="17"/>
        <end position="39"/>
    </location>
</feature>
<reference evidence="3" key="1">
    <citation type="journal article" date="2014" name="Science">
        <title>Ancient hybridizations among the ancestral genomes of bread wheat.</title>
        <authorList>
            <consortium name="International Wheat Genome Sequencing Consortium,"/>
            <person name="Marcussen T."/>
            <person name="Sandve S.R."/>
            <person name="Heier L."/>
            <person name="Spannagl M."/>
            <person name="Pfeifer M."/>
            <person name="Jakobsen K.S."/>
            <person name="Wulff B.B."/>
            <person name="Steuernagel B."/>
            <person name="Mayer K.F."/>
            <person name="Olsen O.A."/>
        </authorList>
    </citation>
    <scope>NUCLEOTIDE SEQUENCE [LARGE SCALE GENOMIC DNA]</scope>
    <source>
        <strain evidence="3">cv. AL8/78</strain>
    </source>
</reference>
<reference evidence="2" key="5">
    <citation type="journal article" date="2021" name="G3 (Bethesda)">
        <title>Aegilops tauschii genome assembly Aet v5.0 features greater sequence contiguity and improved annotation.</title>
        <authorList>
            <person name="Wang L."/>
            <person name="Zhu T."/>
            <person name="Rodriguez J.C."/>
            <person name="Deal K.R."/>
            <person name="Dubcovsky J."/>
            <person name="McGuire P.E."/>
            <person name="Lux T."/>
            <person name="Spannagl M."/>
            <person name="Mayer K.F.X."/>
            <person name="Baldrich P."/>
            <person name="Meyers B.C."/>
            <person name="Huo N."/>
            <person name="Gu Y.Q."/>
            <person name="Zhou H."/>
            <person name="Devos K.M."/>
            <person name="Bennetzen J.L."/>
            <person name="Unver T."/>
            <person name="Budak H."/>
            <person name="Gulick P.J."/>
            <person name="Galiba G."/>
            <person name="Kalapos B."/>
            <person name="Nelson D.R."/>
            <person name="Li P."/>
            <person name="You F.M."/>
            <person name="Luo M.C."/>
            <person name="Dvorak J."/>
        </authorList>
    </citation>
    <scope>NUCLEOTIDE SEQUENCE [LARGE SCALE GENOMIC DNA]</scope>
    <source>
        <strain evidence="2">cv. AL8/78</strain>
    </source>
</reference>
<keyword evidence="1" id="KW-1133">Transmembrane helix</keyword>
<dbReference type="AlphaFoldDB" id="A0A453KIC1"/>
<sequence>IGWKALRTMGGPIQETMLLVCASCWSVGVPGGLICYMFWPQSYTSNLDS</sequence>
<keyword evidence="3" id="KW-1185">Reference proteome</keyword>
<reference evidence="2" key="4">
    <citation type="submission" date="2019-03" db="UniProtKB">
        <authorList>
            <consortium name="EnsemblPlants"/>
        </authorList>
    </citation>
    <scope>IDENTIFICATION</scope>
</reference>
<dbReference type="EnsemblPlants" id="AET5Gv20423000.42">
    <property type="protein sequence ID" value="AET5Gv20423000.42"/>
    <property type="gene ID" value="AET5Gv20423000"/>
</dbReference>